<protein>
    <recommendedName>
        <fullName evidence="9">SET domain-containing protein</fullName>
    </recommendedName>
</protein>
<dbReference type="SMART" id="SM00317">
    <property type="entry name" value="SET"/>
    <property type="match status" value="1"/>
</dbReference>
<evidence type="ECO:0000256" key="2">
    <source>
        <dbReference type="ARBA" id="ARBA00022771"/>
    </source>
</evidence>
<dbReference type="CDD" id="cd20071">
    <property type="entry name" value="SET_SMYD"/>
    <property type="match status" value="1"/>
</dbReference>
<dbReference type="PROSITE" id="PS01360">
    <property type="entry name" value="ZF_MYND_1"/>
    <property type="match status" value="1"/>
</dbReference>
<dbReference type="SUPFAM" id="SSF82199">
    <property type="entry name" value="SET domain"/>
    <property type="match status" value="1"/>
</dbReference>
<accession>A0AAW0DZQ9</accession>
<dbReference type="InterPro" id="IPR046341">
    <property type="entry name" value="SET_dom_sf"/>
</dbReference>
<dbReference type="InterPro" id="IPR001214">
    <property type="entry name" value="SET_dom"/>
</dbReference>
<dbReference type="PROSITE" id="PS50865">
    <property type="entry name" value="ZF_MYND_2"/>
    <property type="match status" value="1"/>
</dbReference>
<dbReference type="Gene3D" id="2.170.270.10">
    <property type="entry name" value="SET domain"/>
    <property type="match status" value="1"/>
</dbReference>
<evidence type="ECO:0000259" key="5">
    <source>
        <dbReference type="PROSITE" id="PS50280"/>
    </source>
</evidence>
<evidence type="ECO:0000313" key="8">
    <source>
        <dbReference type="Proteomes" id="UP001383192"/>
    </source>
</evidence>
<keyword evidence="2 4" id="KW-0863">Zinc-finger</keyword>
<dbReference type="PANTHER" id="PTHR12197:SF251">
    <property type="entry name" value="EG:BACR7C10.4 PROTEIN"/>
    <property type="match status" value="1"/>
</dbReference>
<feature type="domain" description="SET" evidence="5">
    <location>
        <begin position="5"/>
        <end position="241"/>
    </location>
</feature>
<dbReference type="EMBL" id="JAYKXP010000006">
    <property type="protein sequence ID" value="KAK7056854.1"/>
    <property type="molecule type" value="Genomic_DNA"/>
</dbReference>
<name>A0AAW0DZQ9_9AGAR</name>
<dbReference type="GO" id="GO:0005634">
    <property type="term" value="C:nucleus"/>
    <property type="evidence" value="ECO:0007669"/>
    <property type="project" value="TreeGrafter"/>
</dbReference>
<proteinExistence type="predicted"/>
<dbReference type="Gene3D" id="1.10.220.160">
    <property type="match status" value="1"/>
</dbReference>
<sequence>MQLEPHLRLEPHPSARDQCVATQAISPGSRIFSETALVTVLLPSDKGKRCDACYILPNDIQLKKCTGCASFWYCDTACQSAHWVAGHKKICKVFNQSTYSKAFITLENHEKMDSLLLTSLVARIEALKLSFEDPSSPLNSFMSLLPGSLSSVPPPILTQTSLSEDCINSLYRRFGNNNFSVHSHFSTYAHGIFPSASRLFNHSCVPNAAAKYLITSGKSVMMEVVALRPISAGEEITLPYIDPALLQTRRTVFQMTYGFTCRCPSCIFLNSIGVIPEPPKAPEEMKKLSKHLRDFVASNGDITPTVLGVSDSNLLPSELRCVFHESFLSSLSEDFSKAAHDGPYDIALEYGATLTALYQLIYPPNYPQIGLHLLEMAKVAWNRIVVSDSHDQSLMQQMSAYLSKAEKILVAVLGKEGDQSNGPWKEIETLKAILIEEGHDLAKA</sequence>
<evidence type="ECO:0008006" key="9">
    <source>
        <dbReference type="Google" id="ProtNLM"/>
    </source>
</evidence>
<dbReference type="InterPro" id="IPR002893">
    <property type="entry name" value="Znf_MYND"/>
</dbReference>
<evidence type="ECO:0000256" key="4">
    <source>
        <dbReference type="PROSITE-ProRule" id="PRU00134"/>
    </source>
</evidence>
<evidence type="ECO:0000256" key="1">
    <source>
        <dbReference type="ARBA" id="ARBA00022723"/>
    </source>
</evidence>
<dbReference type="InterPro" id="IPR050869">
    <property type="entry name" value="H3K4_H4K5_MeTrfase"/>
</dbReference>
<reference evidence="7 8" key="1">
    <citation type="submission" date="2024-01" db="EMBL/GenBank/DDBJ databases">
        <title>A draft genome for a cacao thread blight-causing isolate of Paramarasmius palmivorus.</title>
        <authorList>
            <person name="Baruah I.K."/>
            <person name="Bukari Y."/>
            <person name="Amoako-Attah I."/>
            <person name="Meinhardt L.W."/>
            <person name="Bailey B.A."/>
            <person name="Cohen S.P."/>
        </authorList>
    </citation>
    <scope>NUCLEOTIDE SEQUENCE [LARGE SCALE GENOMIC DNA]</scope>
    <source>
        <strain evidence="7 8">GH-12</strain>
    </source>
</reference>
<evidence type="ECO:0000259" key="6">
    <source>
        <dbReference type="PROSITE" id="PS50865"/>
    </source>
</evidence>
<evidence type="ECO:0000256" key="3">
    <source>
        <dbReference type="ARBA" id="ARBA00022833"/>
    </source>
</evidence>
<comment type="caution">
    <text evidence="7">The sequence shown here is derived from an EMBL/GenBank/DDBJ whole genome shotgun (WGS) entry which is preliminary data.</text>
</comment>
<keyword evidence="3" id="KW-0862">Zinc</keyword>
<dbReference type="Gene3D" id="1.25.40.10">
    <property type="entry name" value="Tetratricopeptide repeat domain"/>
    <property type="match status" value="1"/>
</dbReference>
<dbReference type="Proteomes" id="UP001383192">
    <property type="component" value="Unassembled WGS sequence"/>
</dbReference>
<dbReference type="SUPFAM" id="SSF144232">
    <property type="entry name" value="HIT/MYND zinc finger-like"/>
    <property type="match status" value="1"/>
</dbReference>
<dbReference type="GO" id="GO:0008270">
    <property type="term" value="F:zinc ion binding"/>
    <property type="evidence" value="ECO:0007669"/>
    <property type="project" value="UniProtKB-KW"/>
</dbReference>
<dbReference type="Pfam" id="PF01753">
    <property type="entry name" value="zf-MYND"/>
    <property type="match status" value="1"/>
</dbReference>
<feature type="domain" description="MYND-type" evidence="6">
    <location>
        <begin position="50"/>
        <end position="91"/>
    </location>
</feature>
<evidence type="ECO:0000313" key="7">
    <source>
        <dbReference type="EMBL" id="KAK7056854.1"/>
    </source>
</evidence>
<dbReference type="AlphaFoldDB" id="A0AAW0DZQ9"/>
<dbReference type="PROSITE" id="PS50280">
    <property type="entry name" value="SET"/>
    <property type="match status" value="1"/>
</dbReference>
<dbReference type="InterPro" id="IPR011990">
    <property type="entry name" value="TPR-like_helical_dom_sf"/>
</dbReference>
<keyword evidence="1" id="KW-0479">Metal-binding</keyword>
<dbReference type="Gene3D" id="6.10.140.2220">
    <property type="match status" value="1"/>
</dbReference>
<dbReference type="PANTHER" id="PTHR12197">
    <property type="entry name" value="HISTONE-LYSINE N-METHYLTRANSFERASE SMYD"/>
    <property type="match status" value="1"/>
</dbReference>
<dbReference type="Pfam" id="PF00856">
    <property type="entry name" value="SET"/>
    <property type="match status" value="1"/>
</dbReference>
<organism evidence="7 8">
    <name type="scientific">Paramarasmius palmivorus</name>
    <dbReference type="NCBI Taxonomy" id="297713"/>
    <lineage>
        <taxon>Eukaryota</taxon>
        <taxon>Fungi</taxon>
        <taxon>Dikarya</taxon>
        <taxon>Basidiomycota</taxon>
        <taxon>Agaricomycotina</taxon>
        <taxon>Agaricomycetes</taxon>
        <taxon>Agaricomycetidae</taxon>
        <taxon>Agaricales</taxon>
        <taxon>Marasmiineae</taxon>
        <taxon>Marasmiaceae</taxon>
        <taxon>Paramarasmius</taxon>
    </lineage>
</organism>
<gene>
    <name evidence="7" type="ORF">VNI00_002571</name>
</gene>
<keyword evidence="8" id="KW-1185">Reference proteome</keyword>